<dbReference type="AlphaFoldDB" id="A0AAD7WM23"/>
<proteinExistence type="predicted"/>
<name>A0AAD7WM23_9TELE</name>
<comment type="caution">
    <text evidence="1">The sequence shown here is derived from an EMBL/GenBank/DDBJ whole genome shotgun (WGS) entry which is preliminary data.</text>
</comment>
<protein>
    <submittedName>
        <fullName evidence="1">Uncharacterized protein</fullName>
    </submittedName>
</protein>
<gene>
    <name evidence="1" type="ORF">AAFF_G00389960</name>
</gene>
<evidence type="ECO:0000313" key="1">
    <source>
        <dbReference type="EMBL" id="KAJ8401039.1"/>
    </source>
</evidence>
<accession>A0AAD7WM23</accession>
<dbReference type="Proteomes" id="UP001221898">
    <property type="component" value="Unassembled WGS sequence"/>
</dbReference>
<sequence length="72" mass="7899">MVGSEQENRAHTVAAAAAGRIKIDGARECEGAVVHRALETLGKLVERDPHWPPPDGGPDFEALWTERWRVSP</sequence>
<keyword evidence="2" id="KW-1185">Reference proteome</keyword>
<evidence type="ECO:0000313" key="2">
    <source>
        <dbReference type="Proteomes" id="UP001221898"/>
    </source>
</evidence>
<organism evidence="1 2">
    <name type="scientific">Aldrovandia affinis</name>
    <dbReference type="NCBI Taxonomy" id="143900"/>
    <lineage>
        <taxon>Eukaryota</taxon>
        <taxon>Metazoa</taxon>
        <taxon>Chordata</taxon>
        <taxon>Craniata</taxon>
        <taxon>Vertebrata</taxon>
        <taxon>Euteleostomi</taxon>
        <taxon>Actinopterygii</taxon>
        <taxon>Neopterygii</taxon>
        <taxon>Teleostei</taxon>
        <taxon>Notacanthiformes</taxon>
        <taxon>Halosauridae</taxon>
        <taxon>Aldrovandia</taxon>
    </lineage>
</organism>
<reference evidence="1" key="1">
    <citation type="journal article" date="2023" name="Science">
        <title>Genome structures resolve the early diversification of teleost fishes.</title>
        <authorList>
            <person name="Parey E."/>
            <person name="Louis A."/>
            <person name="Montfort J."/>
            <person name="Bouchez O."/>
            <person name="Roques C."/>
            <person name="Iampietro C."/>
            <person name="Lluch J."/>
            <person name="Castinel A."/>
            <person name="Donnadieu C."/>
            <person name="Desvignes T."/>
            <person name="Floi Bucao C."/>
            <person name="Jouanno E."/>
            <person name="Wen M."/>
            <person name="Mejri S."/>
            <person name="Dirks R."/>
            <person name="Jansen H."/>
            <person name="Henkel C."/>
            <person name="Chen W.J."/>
            <person name="Zahm M."/>
            <person name="Cabau C."/>
            <person name="Klopp C."/>
            <person name="Thompson A.W."/>
            <person name="Robinson-Rechavi M."/>
            <person name="Braasch I."/>
            <person name="Lecointre G."/>
            <person name="Bobe J."/>
            <person name="Postlethwait J.H."/>
            <person name="Berthelot C."/>
            <person name="Roest Crollius H."/>
            <person name="Guiguen Y."/>
        </authorList>
    </citation>
    <scope>NUCLEOTIDE SEQUENCE</scope>
    <source>
        <strain evidence="1">NC1722</strain>
    </source>
</reference>
<dbReference type="EMBL" id="JAINUG010000073">
    <property type="protein sequence ID" value="KAJ8401039.1"/>
    <property type="molecule type" value="Genomic_DNA"/>
</dbReference>